<feature type="compositionally biased region" description="Polar residues" evidence="1">
    <location>
        <begin position="55"/>
        <end position="96"/>
    </location>
</feature>
<feature type="region of interest" description="Disordered" evidence="1">
    <location>
        <begin position="1"/>
        <end position="128"/>
    </location>
</feature>
<evidence type="ECO:0000256" key="1">
    <source>
        <dbReference type="SAM" id="MobiDB-lite"/>
    </source>
</evidence>
<dbReference type="AlphaFoldDB" id="A0A3B1E6H8"/>
<gene>
    <name evidence="2" type="ORF">MNBD_PLANCTO02-1116</name>
</gene>
<evidence type="ECO:0000313" key="2">
    <source>
        <dbReference type="EMBL" id="VAX41985.1"/>
    </source>
</evidence>
<accession>A0A3B1E6H8</accession>
<reference evidence="2" key="1">
    <citation type="submission" date="2018-06" db="EMBL/GenBank/DDBJ databases">
        <authorList>
            <person name="Zhirakovskaya E."/>
        </authorList>
    </citation>
    <scope>NUCLEOTIDE SEQUENCE</scope>
</reference>
<feature type="compositionally biased region" description="Low complexity" evidence="1">
    <location>
        <begin position="97"/>
        <end position="109"/>
    </location>
</feature>
<protein>
    <submittedName>
        <fullName evidence="2">Uncharacterized protein</fullName>
    </submittedName>
</protein>
<feature type="compositionally biased region" description="Polar residues" evidence="1">
    <location>
        <begin position="1"/>
        <end position="10"/>
    </location>
</feature>
<dbReference type="EMBL" id="UOGL01000606">
    <property type="protein sequence ID" value="VAX41985.1"/>
    <property type="molecule type" value="Genomic_DNA"/>
</dbReference>
<proteinExistence type="predicted"/>
<feature type="non-terminal residue" evidence="2">
    <location>
        <position position="1"/>
    </location>
</feature>
<name>A0A3B1E6H8_9ZZZZ</name>
<sequence>GYNNTDNQPYYRQPASGAPRRTEPLSVPPMVPQAAPVPQHLPPSPSARKGFRTYPVQQSRSQATEYREPQFQSRQPNRNMNRAYQPKLSTPQIPSIQTTGGQQPQTTQKKTSRFFRLPQFPRFKTSRR</sequence>
<organism evidence="2">
    <name type="scientific">hydrothermal vent metagenome</name>
    <dbReference type="NCBI Taxonomy" id="652676"/>
    <lineage>
        <taxon>unclassified sequences</taxon>
        <taxon>metagenomes</taxon>
        <taxon>ecological metagenomes</taxon>
    </lineage>
</organism>